<proteinExistence type="predicted"/>
<reference evidence="2 3" key="1">
    <citation type="submission" date="2019-05" db="EMBL/GenBank/DDBJ databases">
        <title>Another draft genome of Portunus trituberculatus and its Hox gene families provides insights of decapod evolution.</title>
        <authorList>
            <person name="Jeong J.-H."/>
            <person name="Song I."/>
            <person name="Kim S."/>
            <person name="Choi T."/>
            <person name="Kim D."/>
            <person name="Ryu S."/>
            <person name="Kim W."/>
        </authorList>
    </citation>
    <scope>NUCLEOTIDE SEQUENCE [LARGE SCALE GENOMIC DNA]</scope>
    <source>
        <tissue evidence="2">Muscle</tissue>
    </source>
</reference>
<feature type="region of interest" description="Disordered" evidence="1">
    <location>
        <begin position="64"/>
        <end position="94"/>
    </location>
</feature>
<evidence type="ECO:0000256" key="1">
    <source>
        <dbReference type="SAM" id="MobiDB-lite"/>
    </source>
</evidence>
<evidence type="ECO:0000313" key="3">
    <source>
        <dbReference type="Proteomes" id="UP000324222"/>
    </source>
</evidence>
<gene>
    <name evidence="2" type="ORF">E2C01_056970</name>
</gene>
<feature type="region of interest" description="Disordered" evidence="1">
    <location>
        <begin position="118"/>
        <end position="165"/>
    </location>
</feature>
<sequence>MTSAERQPRGAAGYSGCVIVCEGVGVYCVWVCVVCGCVVWVCELCASCVWLSVAVVPLGEDTSAAHQESDGRGASLMSRSHRHHAAPSRSPALPASLLPRGLEAGGATLRHVGSRWRPLGLSQQDGPWPRGPTRGPGPRPETRVAAANSCWRRRGTRRCPAPSGS</sequence>
<name>A0A5B7GS93_PORTR</name>
<dbReference type="EMBL" id="VSRR010020154">
    <property type="protein sequence ID" value="MPC62880.1"/>
    <property type="molecule type" value="Genomic_DNA"/>
</dbReference>
<comment type="caution">
    <text evidence="2">The sequence shown here is derived from an EMBL/GenBank/DDBJ whole genome shotgun (WGS) entry which is preliminary data.</text>
</comment>
<keyword evidence="3" id="KW-1185">Reference proteome</keyword>
<accession>A0A5B7GS93</accession>
<protein>
    <submittedName>
        <fullName evidence="2">Uncharacterized protein</fullName>
    </submittedName>
</protein>
<dbReference type="AlphaFoldDB" id="A0A5B7GS93"/>
<organism evidence="2 3">
    <name type="scientific">Portunus trituberculatus</name>
    <name type="common">Swimming crab</name>
    <name type="synonym">Neptunus trituberculatus</name>
    <dbReference type="NCBI Taxonomy" id="210409"/>
    <lineage>
        <taxon>Eukaryota</taxon>
        <taxon>Metazoa</taxon>
        <taxon>Ecdysozoa</taxon>
        <taxon>Arthropoda</taxon>
        <taxon>Crustacea</taxon>
        <taxon>Multicrustacea</taxon>
        <taxon>Malacostraca</taxon>
        <taxon>Eumalacostraca</taxon>
        <taxon>Eucarida</taxon>
        <taxon>Decapoda</taxon>
        <taxon>Pleocyemata</taxon>
        <taxon>Brachyura</taxon>
        <taxon>Eubrachyura</taxon>
        <taxon>Portunoidea</taxon>
        <taxon>Portunidae</taxon>
        <taxon>Portuninae</taxon>
        <taxon>Portunus</taxon>
    </lineage>
</organism>
<evidence type="ECO:0000313" key="2">
    <source>
        <dbReference type="EMBL" id="MPC62880.1"/>
    </source>
</evidence>
<dbReference type="Proteomes" id="UP000324222">
    <property type="component" value="Unassembled WGS sequence"/>
</dbReference>